<evidence type="ECO:0000313" key="2">
    <source>
        <dbReference type="EMBL" id="EMA50250.1"/>
    </source>
</evidence>
<dbReference type="InterPro" id="IPR011989">
    <property type="entry name" value="ARM-like"/>
</dbReference>
<organism evidence="2 3">
    <name type="scientific">Halococcus thailandensis JCM 13552</name>
    <dbReference type="NCBI Taxonomy" id="1227457"/>
    <lineage>
        <taxon>Archaea</taxon>
        <taxon>Methanobacteriati</taxon>
        <taxon>Methanobacteriota</taxon>
        <taxon>Stenosarchaea group</taxon>
        <taxon>Halobacteria</taxon>
        <taxon>Halobacteriales</taxon>
        <taxon>Halococcaceae</taxon>
        <taxon>Halococcus</taxon>
    </lineage>
</organism>
<feature type="region of interest" description="Disordered" evidence="1">
    <location>
        <begin position="56"/>
        <end position="75"/>
    </location>
</feature>
<dbReference type="SUPFAM" id="SSF48371">
    <property type="entry name" value="ARM repeat"/>
    <property type="match status" value="1"/>
</dbReference>
<name>M0N0P4_9EURY</name>
<proteinExistence type="predicted"/>
<accession>M0N0P4</accession>
<dbReference type="PATRIC" id="fig|1227457.3.peg.3345"/>
<comment type="caution">
    <text evidence="2">The sequence shown here is derived from an EMBL/GenBank/DDBJ whole genome shotgun (WGS) entry which is preliminary data.</text>
</comment>
<protein>
    <submittedName>
        <fullName evidence="2">Uncharacterized protein</fullName>
    </submittedName>
</protein>
<dbReference type="STRING" id="1227457.C451_17165"/>
<evidence type="ECO:0000313" key="3">
    <source>
        <dbReference type="Proteomes" id="UP000011680"/>
    </source>
</evidence>
<sequence length="381" mass="41355">MELVGAHKWVEIRLDERAVPTAFESGFQPVGIVGSPVDSWTTVFVTVLEHRSSWSTRSRATIDDTEPASSRQGAIDGALERRDEEELAKLVGNLSSISGETCKACLRRLKAAVTDDPDLVGSALPACEGLLTDDERSVRLTTAKLFVAVAETDPDSVVPTVSKLADRLADDEEFYYVRARSAEALGYVAIDHPDTVATPELLADLRIGLSFDEPEVKEKLAKALEHVALGDPERLAHHHSSALAEHCDDESELVRYHLCTALVIVGCEQPEHLSDVVDTLRERLTDENPYVRGRAAEGIALLAQSSTAIGPMPDLDQVDSVDDPPSFLVDRVRFARRALDDERPAATPGVLGTLDSVRDGTDDLVAEITSLDADGECSHCR</sequence>
<dbReference type="Gene3D" id="1.25.10.10">
    <property type="entry name" value="Leucine-rich Repeat Variant"/>
    <property type="match status" value="1"/>
</dbReference>
<dbReference type="InterPro" id="IPR016024">
    <property type="entry name" value="ARM-type_fold"/>
</dbReference>
<dbReference type="eggNOG" id="arCOG02966">
    <property type="taxonomic scope" value="Archaea"/>
</dbReference>
<dbReference type="AlphaFoldDB" id="M0N0P4"/>
<dbReference type="Proteomes" id="UP000011680">
    <property type="component" value="Unassembled WGS sequence"/>
</dbReference>
<dbReference type="EMBL" id="AOMF01000171">
    <property type="protein sequence ID" value="EMA50250.1"/>
    <property type="molecule type" value="Genomic_DNA"/>
</dbReference>
<keyword evidence="3" id="KW-1185">Reference proteome</keyword>
<evidence type="ECO:0000256" key="1">
    <source>
        <dbReference type="SAM" id="MobiDB-lite"/>
    </source>
</evidence>
<gene>
    <name evidence="2" type="ORF">C451_17165</name>
</gene>
<reference evidence="2 3" key="1">
    <citation type="journal article" date="2014" name="PLoS Genet.">
        <title>Phylogenetically driven sequencing of extremely halophilic archaea reveals strategies for static and dynamic osmo-response.</title>
        <authorList>
            <person name="Becker E.A."/>
            <person name="Seitzer P.M."/>
            <person name="Tritt A."/>
            <person name="Larsen D."/>
            <person name="Krusor M."/>
            <person name="Yao A.I."/>
            <person name="Wu D."/>
            <person name="Madern D."/>
            <person name="Eisen J.A."/>
            <person name="Darling A.E."/>
            <person name="Facciotti M.T."/>
        </authorList>
    </citation>
    <scope>NUCLEOTIDE SEQUENCE [LARGE SCALE GENOMIC DNA]</scope>
    <source>
        <strain evidence="2 3">JCM 13552</strain>
    </source>
</reference>